<sequence length="52" mass="5720">MKVFVTLIVEQLVGTEKTYDCECKFVTPFSAQNVCTLTSSKEKAAKKTGTKS</sequence>
<dbReference type="Proteomes" id="UP000007266">
    <property type="component" value="Linkage group 6"/>
</dbReference>
<reference evidence="1 2" key="2">
    <citation type="journal article" date="2010" name="Nucleic Acids Res.">
        <title>BeetleBase in 2010: revisions to provide comprehensive genomic information for Tribolium castaneum.</title>
        <authorList>
            <person name="Kim H.S."/>
            <person name="Murphy T."/>
            <person name="Xia J."/>
            <person name="Caragea D."/>
            <person name="Park Y."/>
            <person name="Beeman R.W."/>
            <person name="Lorenzen M.D."/>
            <person name="Butcher S."/>
            <person name="Manak J.R."/>
            <person name="Brown S.J."/>
        </authorList>
    </citation>
    <scope>GENOME REANNOTATION</scope>
    <source>
        <strain evidence="1 2">Georgia GA2</strain>
    </source>
</reference>
<name>A0A139WGL4_TRICA</name>
<evidence type="ECO:0000313" key="1">
    <source>
        <dbReference type="EMBL" id="KYB26995.1"/>
    </source>
</evidence>
<reference evidence="1 2" key="1">
    <citation type="journal article" date="2008" name="Nature">
        <title>The genome of the model beetle and pest Tribolium castaneum.</title>
        <authorList>
            <consortium name="Tribolium Genome Sequencing Consortium"/>
            <person name="Richards S."/>
            <person name="Gibbs R.A."/>
            <person name="Weinstock G.M."/>
            <person name="Brown S.J."/>
            <person name="Denell R."/>
            <person name="Beeman R.W."/>
            <person name="Gibbs R."/>
            <person name="Beeman R.W."/>
            <person name="Brown S.J."/>
            <person name="Bucher G."/>
            <person name="Friedrich M."/>
            <person name="Grimmelikhuijzen C.J."/>
            <person name="Klingler M."/>
            <person name="Lorenzen M."/>
            <person name="Richards S."/>
            <person name="Roth S."/>
            <person name="Schroder R."/>
            <person name="Tautz D."/>
            <person name="Zdobnov E.M."/>
            <person name="Muzny D."/>
            <person name="Gibbs R.A."/>
            <person name="Weinstock G.M."/>
            <person name="Attaway T."/>
            <person name="Bell S."/>
            <person name="Buhay C.J."/>
            <person name="Chandrabose M.N."/>
            <person name="Chavez D."/>
            <person name="Clerk-Blankenburg K.P."/>
            <person name="Cree A."/>
            <person name="Dao M."/>
            <person name="Davis C."/>
            <person name="Chacko J."/>
            <person name="Dinh H."/>
            <person name="Dugan-Rocha S."/>
            <person name="Fowler G."/>
            <person name="Garner T.T."/>
            <person name="Garnes J."/>
            <person name="Gnirke A."/>
            <person name="Hawes A."/>
            <person name="Hernandez J."/>
            <person name="Hines S."/>
            <person name="Holder M."/>
            <person name="Hume J."/>
            <person name="Jhangiani S.N."/>
            <person name="Joshi V."/>
            <person name="Khan Z.M."/>
            <person name="Jackson L."/>
            <person name="Kovar C."/>
            <person name="Kowis A."/>
            <person name="Lee S."/>
            <person name="Lewis L.R."/>
            <person name="Margolis J."/>
            <person name="Morgan M."/>
            <person name="Nazareth L.V."/>
            <person name="Nguyen N."/>
            <person name="Okwuonu G."/>
            <person name="Parker D."/>
            <person name="Richards S."/>
            <person name="Ruiz S.J."/>
            <person name="Santibanez J."/>
            <person name="Savard J."/>
            <person name="Scherer S.E."/>
            <person name="Schneider B."/>
            <person name="Sodergren E."/>
            <person name="Tautz D."/>
            <person name="Vattahil S."/>
            <person name="Villasana D."/>
            <person name="White C.S."/>
            <person name="Wright R."/>
            <person name="Park Y."/>
            <person name="Beeman R.W."/>
            <person name="Lord J."/>
            <person name="Oppert B."/>
            <person name="Lorenzen M."/>
            <person name="Brown S."/>
            <person name="Wang L."/>
            <person name="Savard J."/>
            <person name="Tautz D."/>
            <person name="Richards S."/>
            <person name="Weinstock G."/>
            <person name="Gibbs R.A."/>
            <person name="Liu Y."/>
            <person name="Worley K."/>
            <person name="Weinstock G."/>
            <person name="Elsik C.G."/>
            <person name="Reese J.T."/>
            <person name="Elhaik E."/>
            <person name="Landan G."/>
            <person name="Graur D."/>
            <person name="Arensburger P."/>
            <person name="Atkinson P."/>
            <person name="Beeman R.W."/>
            <person name="Beidler J."/>
            <person name="Brown S.J."/>
            <person name="Demuth J.P."/>
            <person name="Drury D.W."/>
            <person name="Du Y.Z."/>
            <person name="Fujiwara H."/>
            <person name="Lorenzen M."/>
            <person name="Maselli V."/>
            <person name="Osanai M."/>
            <person name="Park Y."/>
            <person name="Robertson H.M."/>
            <person name="Tu Z."/>
            <person name="Wang J.J."/>
            <person name="Wang S."/>
            <person name="Richards S."/>
            <person name="Song H."/>
            <person name="Zhang L."/>
            <person name="Sodergren E."/>
            <person name="Werner D."/>
            <person name="Stanke M."/>
            <person name="Morgenstern B."/>
            <person name="Solovyev V."/>
            <person name="Kosarev P."/>
            <person name="Brown G."/>
            <person name="Chen H.C."/>
            <person name="Ermolaeva O."/>
            <person name="Hlavina W."/>
            <person name="Kapustin Y."/>
            <person name="Kiryutin B."/>
            <person name="Kitts P."/>
            <person name="Maglott D."/>
            <person name="Pruitt K."/>
            <person name="Sapojnikov V."/>
            <person name="Souvorov A."/>
            <person name="Mackey A.J."/>
            <person name="Waterhouse R.M."/>
            <person name="Wyder S."/>
            <person name="Zdobnov E.M."/>
            <person name="Zdobnov E.M."/>
            <person name="Wyder S."/>
            <person name="Kriventseva E.V."/>
            <person name="Kadowaki T."/>
            <person name="Bork P."/>
            <person name="Aranda M."/>
            <person name="Bao R."/>
            <person name="Beermann A."/>
            <person name="Berns N."/>
            <person name="Bolognesi R."/>
            <person name="Bonneton F."/>
            <person name="Bopp D."/>
            <person name="Brown S.J."/>
            <person name="Bucher G."/>
            <person name="Butts T."/>
            <person name="Chaumot A."/>
            <person name="Denell R.E."/>
            <person name="Ferrier D.E."/>
            <person name="Friedrich M."/>
            <person name="Gordon C.M."/>
            <person name="Jindra M."/>
            <person name="Klingler M."/>
            <person name="Lan Q."/>
            <person name="Lattorff H.M."/>
            <person name="Laudet V."/>
            <person name="von Levetsow C."/>
            <person name="Liu Z."/>
            <person name="Lutz R."/>
            <person name="Lynch J.A."/>
            <person name="da Fonseca R.N."/>
            <person name="Posnien N."/>
            <person name="Reuter R."/>
            <person name="Roth S."/>
            <person name="Savard J."/>
            <person name="Schinko J.B."/>
            <person name="Schmitt C."/>
            <person name="Schoppmeier M."/>
            <person name="Schroder R."/>
            <person name="Shippy T.D."/>
            <person name="Simonnet F."/>
            <person name="Marques-Souza H."/>
            <person name="Tautz D."/>
            <person name="Tomoyasu Y."/>
            <person name="Trauner J."/>
            <person name="Van der Zee M."/>
            <person name="Vervoort M."/>
            <person name="Wittkopp N."/>
            <person name="Wimmer E.A."/>
            <person name="Yang X."/>
            <person name="Jones A.K."/>
            <person name="Sattelle D.B."/>
            <person name="Ebert P.R."/>
            <person name="Nelson D."/>
            <person name="Scott J.G."/>
            <person name="Beeman R.W."/>
            <person name="Muthukrishnan S."/>
            <person name="Kramer K.J."/>
            <person name="Arakane Y."/>
            <person name="Beeman R.W."/>
            <person name="Zhu Q."/>
            <person name="Hogenkamp D."/>
            <person name="Dixit R."/>
            <person name="Oppert B."/>
            <person name="Jiang H."/>
            <person name="Zou Z."/>
            <person name="Marshall J."/>
            <person name="Elpidina E."/>
            <person name="Vinokurov K."/>
            <person name="Oppert C."/>
            <person name="Zou Z."/>
            <person name="Evans J."/>
            <person name="Lu Z."/>
            <person name="Zhao P."/>
            <person name="Sumathipala N."/>
            <person name="Altincicek B."/>
            <person name="Vilcinskas A."/>
            <person name="Williams M."/>
            <person name="Hultmark D."/>
            <person name="Hetru C."/>
            <person name="Jiang H."/>
            <person name="Grimmelikhuijzen C.J."/>
            <person name="Hauser F."/>
            <person name="Cazzamali G."/>
            <person name="Williamson M."/>
            <person name="Park Y."/>
            <person name="Li B."/>
            <person name="Tanaka Y."/>
            <person name="Predel R."/>
            <person name="Neupert S."/>
            <person name="Schachtner J."/>
            <person name="Verleyen P."/>
            <person name="Raible F."/>
            <person name="Bork P."/>
            <person name="Friedrich M."/>
            <person name="Walden K.K."/>
            <person name="Robertson H.M."/>
            <person name="Angeli S."/>
            <person name="Foret S."/>
            <person name="Bucher G."/>
            <person name="Schuetz S."/>
            <person name="Maleszka R."/>
            <person name="Wimmer E.A."/>
            <person name="Beeman R.W."/>
            <person name="Lorenzen M."/>
            <person name="Tomoyasu Y."/>
            <person name="Miller S.C."/>
            <person name="Grossmann D."/>
            <person name="Bucher G."/>
        </authorList>
    </citation>
    <scope>NUCLEOTIDE SEQUENCE [LARGE SCALE GENOMIC DNA]</scope>
    <source>
        <strain evidence="1 2">Georgia GA2</strain>
    </source>
</reference>
<dbReference type="AlphaFoldDB" id="A0A139WGL4"/>
<gene>
    <name evidence="1" type="primary">AUGUSTUS-3.0.2_33417</name>
    <name evidence="1" type="ORF">TcasGA2_TC033417</name>
</gene>
<proteinExistence type="predicted"/>
<organism evidence="1 2">
    <name type="scientific">Tribolium castaneum</name>
    <name type="common">Red flour beetle</name>
    <dbReference type="NCBI Taxonomy" id="7070"/>
    <lineage>
        <taxon>Eukaryota</taxon>
        <taxon>Metazoa</taxon>
        <taxon>Ecdysozoa</taxon>
        <taxon>Arthropoda</taxon>
        <taxon>Hexapoda</taxon>
        <taxon>Insecta</taxon>
        <taxon>Pterygota</taxon>
        <taxon>Neoptera</taxon>
        <taxon>Endopterygota</taxon>
        <taxon>Coleoptera</taxon>
        <taxon>Polyphaga</taxon>
        <taxon>Cucujiformia</taxon>
        <taxon>Tenebrionidae</taxon>
        <taxon>Tenebrionidae incertae sedis</taxon>
        <taxon>Tribolium</taxon>
    </lineage>
</organism>
<protein>
    <submittedName>
        <fullName evidence="1">Uncharacterized protein</fullName>
    </submittedName>
</protein>
<evidence type="ECO:0000313" key="2">
    <source>
        <dbReference type="Proteomes" id="UP000007266"/>
    </source>
</evidence>
<dbReference type="EMBL" id="KQ971346">
    <property type="protein sequence ID" value="KYB26995.1"/>
    <property type="molecule type" value="Genomic_DNA"/>
</dbReference>
<keyword evidence="2" id="KW-1185">Reference proteome</keyword>
<dbReference type="InParanoid" id="A0A139WGL4"/>
<accession>A0A139WGL4</accession>